<keyword evidence="2" id="KW-0479">Metal-binding</keyword>
<evidence type="ECO:0000256" key="2">
    <source>
        <dbReference type="ARBA" id="ARBA00022723"/>
    </source>
</evidence>
<evidence type="ECO:0000313" key="7">
    <source>
        <dbReference type="Proteomes" id="UP000775872"/>
    </source>
</evidence>
<evidence type="ECO:0000256" key="3">
    <source>
        <dbReference type="ARBA" id="ARBA00023242"/>
    </source>
</evidence>
<dbReference type="GO" id="GO:0008270">
    <property type="term" value="F:zinc ion binding"/>
    <property type="evidence" value="ECO:0007669"/>
    <property type="project" value="InterPro"/>
</dbReference>
<reference evidence="6" key="1">
    <citation type="submission" date="2021-10" db="EMBL/GenBank/DDBJ databases">
        <authorList>
            <person name="Piombo E."/>
        </authorList>
    </citation>
    <scope>NUCLEOTIDE SEQUENCE</scope>
</reference>
<dbReference type="Pfam" id="PF04082">
    <property type="entry name" value="Fungal_trans"/>
    <property type="match status" value="1"/>
</dbReference>
<comment type="caution">
    <text evidence="6">The sequence shown here is derived from an EMBL/GenBank/DDBJ whole genome shotgun (WGS) entry which is preliminary data.</text>
</comment>
<dbReference type="EMBL" id="CABFOC020000011">
    <property type="protein sequence ID" value="CAH0045299.1"/>
    <property type="molecule type" value="Genomic_DNA"/>
</dbReference>
<dbReference type="GO" id="GO:0005634">
    <property type="term" value="C:nucleus"/>
    <property type="evidence" value="ECO:0007669"/>
    <property type="project" value="UniProtKB-SubCell"/>
</dbReference>
<evidence type="ECO:0000259" key="5">
    <source>
        <dbReference type="PROSITE" id="PS50048"/>
    </source>
</evidence>
<dbReference type="Gene3D" id="4.10.240.10">
    <property type="entry name" value="Zn(2)-C6 fungal-type DNA-binding domain"/>
    <property type="match status" value="1"/>
</dbReference>
<dbReference type="InterPro" id="IPR007219">
    <property type="entry name" value="XnlR_reg_dom"/>
</dbReference>
<feature type="compositionally biased region" description="Basic and acidic residues" evidence="4">
    <location>
        <begin position="56"/>
        <end position="68"/>
    </location>
</feature>
<dbReference type="Proteomes" id="UP000775872">
    <property type="component" value="Unassembled WGS sequence"/>
</dbReference>
<dbReference type="AlphaFoldDB" id="A0A9N9YY95"/>
<dbReference type="CDD" id="cd00067">
    <property type="entry name" value="GAL4"/>
    <property type="match status" value="1"/>
</dbReference>
<dbReference type="GO" id="GO:0006351">
    <property type="term" value="P:DNA-templated transcription"/>
    <property type="evidence" value="ECO:0007669"/>
    <property type="project" value="InterPro"/>
</dbReference>
<dbReference type="InterPro" id="IPR050613">
    <property type="entry name" value="Sec_Metabolite_Reg"/>
</dbReference>
<dbReference type="OrthoDB" id="6612291at2759"/>
<dbReference type="InterPro" id="IPR036864">
    <property type="entry name" value="Zn2-C6_fun-type_DNA-bd_sf"/>
</dbReference>
<protein>
    <recommendedName>
        <fullName evidence="5">Zn(2)-C6 fungal-type domain-containing protein</fullName>
    </recommendedName>
</protein>
<evidence type="ECO:0000313" key="6">
    <source>
        <dbReference type="EMBL" id="CAH0045299.1"/>
    </source>
</evidence>
<dbReference type="GO" id="GO:0003677">
    <property type="term" value="F:DNA binding"/>
    <property type="evidence" value="ECO:0007669"/>
    <property type="project" value="InterPro"/>
</dbReference>
<dbReference type="CDD" id="cd12148">
    <property type="entry name" value="fungal_TF_MHR"/>
    <property type="match status" value="1"/>
</dbReference>
<evidence type="ECO:0000256" key="4">
    <source>
        <dbReference type="SAM" id="MobiDB-lite"/>
    </source>
</evidence>
<sequence>MASPLVTRRNGKKQACEPCRRRKVACDHGYPVCRRCMKRPNGESTCYYAAPGHSSQPEHAKCAPDSRSTESSSWPNGHVAPEDKFWSSPAARANPGFFGQSSFLTAYLETETTLAVQEPLITREVALSSGSVLTDEATPPSVTEIQDMANMDTEATQLAVRVLQAIPGREKTTAAFFQLHSNPNDEWMRIIGERLTASTWETFGSYLHDRENRAKLRELGGMVCINTRRVLKEYQEDPLAWLQSFSGLNLRWEAVGLMFMYAAFGELSASTSADSRKLIGNYTEYCSSCITLANIGGSSGSLMLFLLYKRSVLHACMHGDTSLPYWKFHAETVAMLTFAGYHDDRSSNPLASASETTPSLEARRRIMCQIFIVDKYLATFVGRPPLLTRRFCCIKLPLDLDDAALVSDSEAFREQTRTLDSNGWNQRGRIYSSSILRFRMMVALIRDAILEIGLGYSDDSTLDDIMKLKTKELDLYEKLPIHMIANPTFDDIAGLDPQLIYSQLVIRLDHLLNLFLVERLLVKHGHSRGNLLRTSFEMVVLTMHFWTNKHRWAESQRECHWLIMGHAAPAGAVLCLELVDPNPVESVADGHVIAGETYTRSSIIQQLSILVGFLNSSGPSQPDHCVASNAKSVIKRFLITFSIKRCSPKHQWGWDTLIPQLAGKAFPNLILWMISVGLVKTGSTKSRIIQNNQADTIMKRNTPNSVSVLETGQWQFSCASLHSTYLLSCASL</sequence>
<comment type="subcellular location">
    <subcellularLocation>
        <location evidence="1">Nucleus</location>
    </subcellularLocation>
</comment>
<dbReference type="Pfam" id="PF00172">
    <property type="entry name" value="Zn_clus"/>
    <property type="match status" value="1"/>
</dbReference>
<evidence type="ECO:0000256" key="1">
    <source>
        <dbReference type="ARBA" id="ARBA00004123"/>
    </source>
</evidence>
<proteinExistence type="predicted"/>
<dbReference type="PROSITE" id="PS50048">
    <property type="entry name" value="ZN2_CY6_FUNGAL_2"/>
    <property type="match status" value="1"/>
</dbReference>
<dbReference type="SUPFAM" id="SSF57701">
    <property type="entry name" value="Zn2/Cys6 DNA-binding domain"/>
    <property type="match status" value="1"/>
</dbReference>
<gene>
    <name evidence="6" type="ORF">CSOL1703_00011046</name>
</gene>
<dbReference type="GO" id="GO:0000981">
    <property type="term" value="F:DNA-binding transcription factor activity, RNA polymerase II-specific"/>
    <property type="evidence" value="ECO:0007669"/>
    <property type="project" value="InterPro"/>
</dbReference>
<keyword evidence="7" id="KW-1185">Reference proteome</keyword>
<keyword evidence="3" id="KW-0539">Nucleus</keyword>
<name>A0A9N9YY95_9HYPO</name>
<accession>A0A9N9YY95</accession>
<organism evidence="6 7">
    <name type="scientific">Clonostachys solani</name>
    <dbReference type="NCBI Taxonomy" id="160281"/>
    <lineage>
        <taxon>Eukaryota</taxon>
        <taxon>Fungi</taxon>
        <taxon>Dikarya</taxon>
        <taxon>Ascomycota</taxon>
        <taxon>Pezizomycotina</taxon>
        <taxon>Sordariomycetes</taxon>
        <taxon>Hypocreomycetidae</taxon>
        <taxon>Hypocreales</taxon>
        <taxon>Bionectriaceae</taxon>
        <taxon>Clonostachys</taxon>
    </lineage>
</organism>
<feature type="region of interest" description="Disordered" evidence="4">
    <location>
        <begin position="52"/>
        <end position="80"/>
    </location>
</feature>
<dbReference type="PANTHER" id="PTHR31001">
    <property type="entry name" value="UNCHARACTERIZED TRANSCRIPTIONAL REGULATORY PROTEIN"/>
    <property type="match status" value="1"/>
</dbReference>
<dbReference type="SMART" id="SM00906">
    <property type="entry name" value="Fungal_trans"/>
    <property type="match status" value="1"/>
</dbReference>
<feature type="domain" description="Zn(2)-C6 fungal-type" evidence="5">
    <location>
        <begin position="15"/>
        <end position="48"/>
    </location>
</feature>
<dbReference type="InterPro" id="IPR001138">
    <property type="entry name" value="Zn2Cys6_DnaBD"/>
</dbReference>
<dbReference type="PANTHER" id="PTHR31001:SF40">
    <property type="entry name" value="ZN(II)2CYS6 TRANSCRIPTION FACTOR (EUROFUNG)"/>
    <property type="match status" value="1"/>
</dbReference>